<dbReference type="InterPro" id="IPR044843">
    <property type="entry name" value="Trans_IPPS_bact-type"/>
</dbReference>
<dbReference type="AlphaFoldDB" id="A0A5C6VWK4"/>
<gene>
    <name evidence="4" type="ORF">FS935_14820</name>
</gene>
<dbReference type="InterPro" id="IPR019845">
    <property type="entry name" value="Squalene/phytoene_synthase_CS"/>
</dbReference>
<keyword evidence="3" id="KW-0125">Carotenoid biosynthesis</keyword>
<evidence type="ECO:0000313" key="4">
    <source>
        <dbReference type="EMBL" id="TXC89641.1"/>
    </source>
</evidence>
<protein>
    <submittedName>
        <fullName evidence="4">Phytoene/squalene synthase family protein</fullName>
    </submittedName>
</protein>
<evidence type="ECO:0000313" key="5">
    <source>
        <dbReference type="Proteomes" id="UP000321363"/>
    </source>
</evidence>
<dbReference type="RefSeq" id="WP_146949440.1">
    <property type="nucleotide sequence ID" value="NZ_VOQF01000008.1"/>
</dbReference>
<proteinExistence type="predicted"/>
<comment type="caution">
    <text evidence="4">The sequence shown here is derived from an EMBL/GenBank/DDBJ whole genome shotgun (WGS) entry which is preliminary data.</text>
</comment>
<dbReference type="EMBL" id="VOQF01000008">
    <property type="protein sequence ID" value="TXC89641.1"/>
    <property type="molecule type" value="Genomic_DNA"/>
</dbReference>
<dbReference type="SFLD" id="SFLDS00005">
    <property type="entry name" value="Isoprenoid_Synthase_Type_I"/>
    <property type="match status" value="1"/>
</dbReference>
<dbReference type="Pfam" id="PF00494">
    <property type="entry name" value="SQS_PSY"/>
    <property type="match status" value="1"/>
</dbReference>
<dbReference type="GO" id="GO:0004311">
    <property type="term" value="F:geranylgeranyl diphosphate synthase activity"/>
    <property type="evidence" value="ECO:0007669"/>
    <property type="project" value="InterPro"/>
</dbReference>
<dbReference type="OrthoDB" id="9787280at2"/>
<keyword evidence="5" id="KW-1185">Reference proteome</keyword>
<dbReference type="GO" id="GO:0016117">
    <property type="term" value="P:carotenoid biosynthetic process"/>
    <property type="evidence" value="ECO:0007669"/>
    <property type="project" value="UniProtKB-KW"/>
</dbReference>
<dbReference type="InterPro" id="IPR002060">
    <property type="entry name" value="Squ/phyt_synthse"/>
</dbReference>
<dbReference type="SFLD" id="SFLDG01018">
    <property type="entry name" value="Squalene/Phytoene_Synthase_Lik"/>
    <property type="match status" value="1"/>
</dbReference>
<accession>A0A5C6VWK4</accession>
<dbReference type="InterPro" id="IPR008949">
    <property type="entry name" value="Isoprenoid_synthase_dom_sf"/>
</dbReference>
<name>A0A5C6VWK4_9BACI</name>
<comment type="pathway">
    <text evidence="1">Carotenoid biosynthesis.</text>
</comment>
<dbReference type="PANTHER" id="PTHR31480">
    <property type="entry name" value="BIFUNCTIONAL LYCOPENE CYCLASE/PHYTOENE SYNTHASE"/>
    <property type="match status" value="1"/>
</dbReference>
<dbReference type="InterPro" id="IPR033904">
    <property type="entry name" value="Trans_IPPS_HH"/>
</dbReference>
<dbReference type="Gene3D" id="1.10.600.10">
    <property type="entry name" value="Farnesyl Diphosphate Synthase"/>
    <property type="match status" value="1"/>
</dbReference>
<evidence type="ECO:0000256" key="3">
    <source>
        <dbReference type="ARBA" id="ARBA00022746"/>
    </source>
</evidence>
<dbReference type="CDD" id="cd00683">
    <property type="entry name" value="Trans_IPPS_HH"/>
    <property type="match status" value="1"/>
</dbReference>
<dbReference type="SFLD" id="SFLDG01212">
    <property type="entry name" value="Phytoene_synthase_like"/>
    <property type="match status" value="1"/>
</dbReference>
<keyword evidence="2" id="KW-0808">Transferase</keyword>
<evidence type="ECO:0000256" key="2">
    <source>
        <dbReference type="ARBA" id="ARBA00022679"/>
    </source>
</evidence>
<dbReference type="SUPFAM" id="SSF48576">
    <property type="entry name" value="Terpenoid synthases"/>
    <property type="match status" value="1"/>
</dbReference>
<evidence type="ECO:0000256" key="1">
    <source>
        <dbReference type="ARBA" id="ARBA00004829"/>
    </source>
</evidence>
<organism evidence="4 5">
    <name type="scientific">Metabacillus litoralis</name>
    <dbReference type="NCBI Taxonomy" id="152268"/>
    <lineage>
        <taxon>Bacteria</taxon>
        <taxon>Bacillati</taxon>
        <taxon>Bacillota</taxon>
        <taxon>Bacilli</taxon>
        <taxon>Bacillales</taxon>
        <taxon>Bacillaceae</taxon>
        <taxon>Metabacillus</taxon>
    </lineage>
</organism>
<dbReference type="Proteomes" id="UP000321363">
    <property type="component" value="Unassembled WGS sequence"/>
</dbReference>
<sequence length="281" mass="32600">MVDIENAYKQCEKVIKHHSKTFYKAFSLLPEKKKKAVWAVYAFCRIVDDIVDEDSSPHKELALFEEDFHLFLNGTIPQGEYHFMWLALHDVSIHYNLQKDAFLDMITGQRMDLVKTRYNTTDEVLTYSYHVASSVGLMLLPILAPQKIEALREGAISLGLGMQLTNILRDIGDDLGRNRIYLPKELMDYYQYSEEDLRSGLVNSSFVKMWEHLANEAELYYQKALETMNEYPLSSRTPVKASALLYGEILTKIRKKQYKVFNEKQYVSNEEKTIILSKISG</sequence>
<reference evidence="4 5" key="1">
    <citation type="journal article" date="2005" name="Int. J. Syst. Evol. Microbiol.">
        <title>Bacillus litoralis sp. nov., isolated from a tidal flat of the Yellow Sea in Korea.</title>
        <authorList>
            <person name="Yoon J.H."/>
            <person name="Oh T.K."/>
        </authorList>
    </citation>
    <scope>NUCLEOTIDE SEQUENCE [LARGE SCALE GENOMIC DNA]</scope>
    <source>
        <strain evidence="4 5">SW-211</strain>
    </source>
</reference>
<dbReference type="PROSITE" id="PS01045">
    <property type="entry name" value="SQUALEN_PHYTOEN_SYN_2"/>
    <property type="match status" value="1"/>
</dbReference>
<dbReference type="GO" id="GO:0051996">
    <property type="term" value="F:squalene synthase [NAD(P)H] activity"/>
    <property type="evidence" value="ECO:0007669"/>
    <property type="project" value="InterPro"/>
</dbReference>